<keyword evidence="3" id="KW-0732">Signal</keyword>
<dbReference type="KEGG" id="ssub:CP968_06270"/>
<evidence type="ECO:0000256" key="2">
    <source>
        <dbReference type="ARBA" id="ARBA00022801"/>
    </source>
</evidence>
<name>A0A5P2UFD7_9ACTN</name>
<dbReference type="EMBL" id="BMVX01000007">
    <property type="protein sequence ID" value="GGZ63440.1"/>
    <property type="molecule type" value="Genomic_DNA"/>
</dbReference>
<reference evidence="5 6" key="2">
    <citation type="submission" date="2017-09" db="EMBL/GenBank/DDBJ databases">
        <authorList>
            <person name="Lee N."/>
            <person name="Cho B.-K."/>
        </authorList>
    </citation>
    <scope>NUCLEOTIDE SEQUENCE [LARGE SCALE GENOMIC DNA]</scope>
    <source>
        <strain evidence="5 6">ATCC 27467</strain>
    </source>
</reference>
<evidence type="ECO:0000313" key="5">
    <source>
        <dbReference type="EMBL" id="QEU77932.1"/>
    </source>
</evidence>
<dbReference type="SUPFAM" id="SSF53933">
    <property type="entry name" value="Microbial ribonucleases"/>
    <property type="match status" value="1"/>
</dbReference>
<evidence type="ECO:0000313" key="4">
    <source>
        <dbReference type="EMBL" id="GGZ63440.1"/>
    </source>
</evidence>
<dbReference type="InterPro" id="IPR000026">
    <property type="entry name" value="N1-like"/>
</dbReference>
<dbReference type="InterPro" id="IPR016191">
    <property type="entry name" value="Ribonuclease/ribotoxin"/>
</dbReference>
<dbReference type="GO" id="GO:0003723">
    <property type="term" value="F:RNA binding"/>
    <property type="evidence" value="ECO:0007669"/>
    <property type="project" value="InterPro"/>
</dbReference>
<dbReference type="Pfam" id="PF00545">
    <property type="entry name" value="Ribonuclease"/>
    <property type="match status" value="1"/>
</dbReference>
<dbReference type="RefSeq" id="WP_150517034.1">
    <property type="nucleotide sequence ID" value="NZ_BMVX01000007.1"/>
</dbReference>
<gene>
    <name evidence="5" type="ORF">CP968_06270</name>
    <name evidence="4" type="ORF">GCM10010371_23820</name>
</gene>
<accession>A0A5P2UFD7</accession>
<dbReference type="Proteomes" id="UP000326831">
    <property type="component" value="Chromosome"/>
</dbReference>
<reference evidence="4" key="3">
    <citation type="submission" date="2020-09" db="EMBL/GenBank/DDBJ databases">
        <authorList>
            <person name="Sun Q."/>
            <person name="Ohkuma M."/>
        </authorList>
    </citation>
    <scope>NUCLEOTIDE SEQUENCE</scope>
    <source>
        <strain evidence="4">JCM 4834</strain>
    </source>
</reference>
<dbReference type="EMBL" id="CP023701">
    <property type="protein sequence ID" value="QEU77932.1"/>
    <property type="molecule type" value="Genomic_DNA"/>
</dbReference>
<dbReference type="OrthoDB" id="4206279at2"/>
<dbReference type="Proteomes" id="UP000634660">
    <property type="component" value="Unassembled WGS sequence"/>
</dbReference>
<evidence type="ECO:0000256" key="3">
    <source>
        <dbReference type="SAM" id="SignalP"/>
    </source>
</evidence>
<sequence>MTLLRTARRLAGAALVLTVFAAPAASSASAQAAAHPSLRPADVIEPPLPVEEFPGQVREACGIWQGLDWPQAPRPTDYPVADTRLVIRGSNVYGNRSRDLPLDGRYREYDVNPRTPGQYRDAERIVRDPDTRAVWYTDDHYATFREISSGCE</sequence>
<feature type="signal peptide" evidence="3">
    <location>
        <begin position="1"/>
        <end position="32"/>
    </location>
</feature>
<keyword evidence="1" id="KW-0540">Nuclease</keyword>
<organism evidence="5 6">
    <name type="scientific">Streptomyces subrutilus</name>
    <dbReference type="NCBI Taxonomy" id="36818"/>
    <lineage>
        <taxon>Bacteria</taxon>
        <taxon>Bacillati</taxon>
        <taxon>Actinomycetota</taxon>
        <taxon>Actinomycetes</taxon>
        <taxon>Kitasatosporales</taxon>
        <taxon>Streptomycetaceae</taxon>
        <taxon>Streptomyces</taxon>
    </lineage>
</organism>
<dbReference type="GO" id="GO:0004521">
    <property type="term" value="F:RNA endonuclease activity"/>
    <property type="evidence" value="ECO:0007669"/>
    <property type="project" value="InterPro"/>
</dbReference>
<protein>
    <submittedName>
        <fullName evidence="5">Guanine-specific ribonuclease N1 and T1</fullName>
    </submittedName>
</protein>
<dbReference type="Gene3D" id="3.10.450.30">
    <property type="entry name" value="Microbial ribonucleases"/>
    <property type="match status" value="1"/>
</dbReference>
<reference evidence="4" key="1">
    <citation type="journal article" date="2014" name="Int. J. Syst. Evol. Microbiol.">
        <title>Complete genome sequence of Corynebacterium casei LMG S-19264T (=DSM 44701T), isolated from a smear-ripened cheese.</title>
        <authorList>
            <consortium name="US DOE Joint Genome Institute (JGI-PGF)"/>
            <person name="Walter F."/>
            <person name="Albersmeier A."/>
            <person name="Kalinowski J."/>
            <person name="Ruckert C."/>
        </authorList>
    </citation>
    <scope>NUCLEOTIDE SEQUENCE</scope>
    <source>
        <strain evidence="4">JCM 4834</strain>
    </source>
</reference>
<dbReference type="AlphaFoldDB" id="A0A5P2UFD7"/>
<keyword evidence="6" id="KW-1185">Reference proteome</keyword>
<evidence type="ECO:0000256" key="1">
    <source>
        <dbReference type="ARBA" id="ARBA00022722"/>
    </source>
</evidence>
<evidence type="ECO:0000313" key="6">
    <source>
        <dbReference type="Proteomes" id="UP000326831"/>
    </source>
</evidence>
<feature type="chain" id="PRO_5044622695" evidence="3">
    <location>
        <begin position="33"/>
        <end position="152"/>
    </location>
</feature>
<proteinExistence type="predicted"/>
<keyword evidence="2" id="KW-0378">Hydrolase</keyword>
<dbReference type="GO" id="GO:0016787">
    <property type="term" value="F:hydrolase activity"/>
    <property type="evidence" value="ECO:0007669"/>
    <property type="project" value="UniProtKB-KW"/>
</dbReference>